<keyword evidence="2" id="KW-0808">Transferase</keyword>
<sequence>MINKIILGLYRILPPKMRNGIGQSRVLKPVRDIFLRSHGSYRETRVFVKRDYLGYMVNFYFHASMKVASKAEKSGIENTILRNSIDLVKRLKTKENNAVVLDVGANFGYLSLVWAKSIAQNGKVLSFEPNLNVYNSFRNSIRANSLESSIELNNLAVGKKDGTIELFLSSTTSNTLQTNTQDNGSTQIEMVSLDSFLKRNGIDRCDLVKIDVDGIELDILMGATHLMERCNPIFIVETNDDERIIEFFDKRNYQVLDMKLNPFQSGDQLPPNIFCIPKIK</sequence>
<reference evidence="2 3" key="1">
    <citation type="submission" date="2019-08" db="EMBL/GenBank/DDBJ databases">
        <title>Genome of Aequorivita lipolytica Y10-2 (type strain).</title>
        <authorList>
            <person name="Bowman J.P."/>
        </authorList>
    </citation>
    <scope>NUCLEOTIDE SEQUENCE [LARGE SCALE GENOMIC DNA]</scope>
    <source>
        <strain evidence="2 3">Y10-2</strain>
    </source>
</reference>
<keyword evidence="3" id="KW-1185">Reference proteome</keyword>
<protein>
    <submittedName>
        <fullName evidence="2">FkbM family methyltransferase</fullName>
    </submittedName>
</protein>
<dbReference type="InterPro" id="IPR052514">
    <property type="entry name" value="SAM-dependent_MTase"/>
</dbReference>
<evidence type="ECO:0000313" key="3">
    <source>
        <dbReference type="Proteomes" id="UP000321945"/>
    </source>
</evidence>
<dbReference type="Gene3D" id="3.40.50.150">
    <property type="entry name" value="Vaccinia Virus protein VP39"/>
    <property type="match status" value="1"/>
</dbReference>
<proteinExistence type="predicted"/>
<dbReference type="PANTHER" id="PTHR34203">
    <property type="entry name" value="METHYLTRANSFERASE, FKBM FAMILY PROTEIN"/>
    <property type="match status" value="1"/>
</dbReference>
<dbReference type="InterPro" id="IPR006342">
    <property type="entry name" value="FkbM_mtfrase"/>
</dbReference>
<dbReference type="AlphaFoldDB" id="A0A5C6YNM8"/>
<evidence type="ECO:0000313" key="2">
    <source>
        <dbReference type="EMBL" id="TXD68805.1"/>
    </source>
</evidence>
<dbReference type="OrthoDB" id="9812600at2"/>
<feature type="domain" description="Methyltransferase FkbM" evidence="1">
    <location>
        <begin position="102"/>
        <end position="254"/>
    </location>
</feature>
<dbReference type="GO" id="GO:0008168">
    <property type="term" value="F:methyltransferase activity"/>
    <property type="evidence" value="ECO:0007669"/>
    <property type="project" value="UniProtKB-KW"/>
</dbReference>
<dbReference type="EMBL" id="VORU01000008">
    <property type="protein sequence ID" value="TXD68805.1"/>
    <property type="molecule type" value="Genomic_DNA"/>
</dbReference>
<dbReference type="RefSeq" id="WP_111816154.1">
    <property type="nucleotide sequence ID" value="NZ_CBCRZQ010000006.1"/>
</dbReference>
<dbReference type="Pfam" id="PF05050">
    <property type="entry name" value="Methyltransf_21"/>
    <property type="match status" value="1"/>
</dbReference>
<organism evidence="2 3">
    <name type="scientific">Aequorivita lipolytica</name>
    <dbReference type="NCBI Taxonomy" id="153267"/>
    <lineage>
        <taxon>Bacteria</taxon>
        <taxon>Pseudomonadati</taxon>
        <taxon>Bacteroidota</taxon>
        <taxon>Flavobacteriia</taxon>
        <taxon>Flavobacteriales</taxon>
        <taxon>Flavobacteriaceae</taxon>
        <taxon>Aequorivita</taxon>
    </lineage>
</organism>
<dbReference type="InterPro" id="IPR029063">
    <property type="entry name" value="SAM-dependent_MTases_sf"/>
</dbReference>
<dbReference type="Proteomes" id="UP000321945">
    <property type="component" value="Unassembled WGS sequence"/>
</dbReference>
<dbReference type="NCBIfam" id="TIGR01444">
    <property type="entry name" value="fkbM_fam"/>
    <property type="match status" value="1"/>
</dbReference>
<name>A0A5C6YNM8_9FLAO</name>
<evidence type="ECO:0000259" key="1">
    <source>
        <dbReference type="Pfam" id="PF05050"/>
    </source>
</evidence>
<dbReference type="GO" id="GO:0032259">
    <property type="term" value="P:methylation"/>
    <property type="evidence" value="ECO:0007669"/>
    <property type="project" value="UniProtKB-KW"/>
</dbReference>
<keyword evidence="2" id="KW-0489">Methyltransferase</keyword>
<gene>
    <name evidence="2" type="ORF">ESV24_10115</name>
</gene>
<comment type="caution">
    <text evidence="2">The sequence shown here is derived from an EMBL/GenBank/DDBJ whole genome shotgun (WGS) entry which is preliminary data.</text>
</comment>
<dbReference type="PANTHER" id="PTHR34203:SF15">
    <property type="entry name" value="SLL1173 PROTEIN"/>
    <property type="match status" value="1"/>
</dbReference>
<dbReference type="SUPFAM" id="SSF53335">
    <property type="entry name" value="S-adenosyl-L-methionine-dependent methyltransferases"/>
    <property type="match status" value="1"/>
</dbReference>
<accession>A0A5C6YNM8</accession>